<dbReference type="EMBL" id="BMVW01000005">
    <property type="protein sequence ID" value="GGZ09843.1"/>
    <property type="molecule type" value="Genomic_DNA"/>
</dbReference>
<feature type="region of interest" description="Disordered" evidence="1">
    <location>
        <begin position="547"/>
        <end position="568"/>
    </location>
</feature>
<sequence>MNTERPEPEDYDATPGATGGAHEAESGARAAQEAEGAARSGSSVRPDEGPVGAGSGRSRAGDGSTGDRSGDGSGRQRRTRRRTPTVIASMAAAVLLVGGGGAYLAATATGGGSGGGSGPDTSGAAGAPPPLSLDSYAQDTAEGIAPGEPAPNGVIYRADGNLPGGPDSAPVYRAAGEVTAAEVARLAKALGVEGTPRAEGGTWRVGGTKDGSGPNLTVNGQAPGTWTFSRYAPGTDDCGKPDVCAPDTAAGGTPVGEAAAKKAAAPVLKAVGQDTAKLDAGQVMGAVRVVNADPEMDGLPTYGWATGLRIGADGHVVSGSGNLKAPVKGDTYPVVGARKALDLMNGTGRGDVGGSADPVPLEGRAGKPYAAPTAAPTTAPTVAPTVAPEPAPVTVERATFGLAAHHVDGRPALVPSWLFEVRPNGPGRSFTVTHPAVAPEYLAAPERPAPAGDDKSTRLPGKPGADVPGAAPAPREVDIEGYTTSGRNLTVSFWGGVCNKYSASVDEGTGKVTVTATETPSDRVCVLIAETVERTVRLDAPLGDRAVVGSDGRAIPEGDLGDGPPPGK</sequence>
<feature type="region of interest" description="Disordered" evidence="1">
    <location>
        <begin position="1"/>
        <end position="85"/>
    </location>
</feature>
<evidence type="ECO:0000256" key="2">
    <source>
        <dbReference type="SAM" id="Phobius"/>
    </source>
</evidence>
<feature type="transmembrane region" description="Helical" evidence="2">
    <location>
        <begin position="85"/>
        <end position="106"/>
    </location>
</feature>
<dbReference type="RefSeq" id="WP_189859373.1">
    <property type="nucleotide sequence ID" value="NZ_BMVW01000005.1"/>
</dbReference>
<dbReference type="Proteomes" id="UP000622166">
    <property type="component" value="Unassembled WGS sequence"/>
</dbReference>
<name>A0A918UHL2_9ACTN</name>
<reference evidence="3" key="2">
    <citation type="submission" date="2020-09" db="EMBL/GenBank/DDBJ databases">
        <authorList>
            <person name="Sun Q."/>
            <person name="Ohkuma M."/>
        </authorList>
    </citation>
    <scope>NUCLEOTIDE SEQUENCE</scope>
    <source>
        <strain evidence="3">JCM 4815</strain>
    </source>
</reference>
<keyword evidence="2" id="KW-0472">Membrane</keyword>
<protein>
    <submittedName>
        <fullName evidence="3">Membrane protein</fullName>
    </submittedName>
</protein>
<gene>
    <name evidence="3" type="ORF">GCM10010365_31240</name>
</gene>
<feature type="region of interest" description="Disordered" evidence="1">
    <location>
        <begin position="444"/>
        <end position="474"/>
    </location>
</feature>
<dbReference type="AlphaFoldDB" id="A0A918UHL2"/>
<accession>A0A918UHL2</accession>
<evidence type="ECO:0000256" key="1">
    <source>
        <dbReference type="SAM" id="MobiDB-lite"/>
    </source>
</evidence>
<feature type="compositionally biased region" description="Low complexity" evidence="1">
    <location>
        <begin position="27"/>
        <end position="43"/>
    </location>
</feature>
<evidence type="ECO:0000313" key="4">
    <source>
        <dbReference type="Proteomes" id="UP000622166"/>
    </source>
</evidence>
<reference evidence="3" key="1">
    <citation type="journal article" date="2014" name="Int. J. Syst. Evol. Microbiol.">
        <title>Complete genome sequence of Corynebacterium casei LMG S-19264T (=DSM 44701T), isolated from a smear-ripened cheese.</title>
        <authorList>
            <consortium name="US DOE Joint Genome Institute (JGI-PGF)"/>
            <person name="Walter F."/>
            <person name="Albersmeier A."/>
            <person name="Kalinowski J."/>
            <person name="Ruckert C."/>
        </authorList>
    </citation>
    <scope>NUCLEOTIDE SEQUENCE</scope>
    <source>
        <strain evidence="3">JCM 4815</strain>
    </source>
</reference>
<keyword evidence="2" id="KW-1133">Transmembrane helix</keyword>
<evidence type="ECO:0000313" key="3">
    <source>
        <dbReference type="EMBL" id="GGZ09843.1"/>
    </source>
</evidence>
<keyword evidence="4" id="KW-1185">Reference proteome</keyword>
<feature type="region of interest" description="Disordered" evidence="1">
    <location>
        <begin position="195"/>
        <end position="216"/>
    </location>
</feature>
<comment type="caution">
    <text evidence="3">The sequence shown here is derived from an EMBL/GenBank/DDBJ whole genome shotgun (WGS) entry which is preliminary data.</text>
</comment>
<feature type="compositionally biased region" description="Low complexity" evidence="1">
    <location>
        <begin position="460"/>
        <end position="474"/>
    </location>
</feature>
<organism evidence="3 4">
    <name type="scientific">Streptomyces poonensis</name>
    <dbReference type="NCBI Taxonomy" id="68255"/>
    <lineage>
        <taxon>Bacteria</taxon>
        <taxon>Bacillati</taxon>
        <taxon>Actinomycetota</taxon>
        <taxon>Actinomycetes</taxon>
        <taxon>Kitasatosporales</taxon>
        <taxon>Streptomycetaceae</taxon>
        <taxon>Streptomyces</taxon>
    </lineage>
</organism>
<proteinExistence type="predicted"/>
<keyword evidence="2" id="KW-0812">Transmembrane</keyword>
<feature type="region of interest" description="Disordered" evidence="1">
    <location>
        <begin position="110"/>
        <end position="135"/>
    </location>
</feature>